<sequence length="953" mass="106101">MAAKEMPLILDNGVPMQLDGVGDVDDLFGDAAPLPLRQPSRQIDLRMDKLRSRGCCRTVAWSKVGTIASLTPDGQELQVRFLRCQAADGEWDLSEPVTCPLVRGTLEDPLVHLEWSETNNPELAVFDSTGRVTLLIFSNFLNHPHIMRKPDKDAVVDDSHAIVGCHWLAANVSTAASVGDKSTRQAYNVLYGPASRTERGYHYESSFVHAESPSHPQPGRTALLAVTSGGMLKMYWMQVDNRPEETKLELESLGDADELITHASFAAEKKYLDLALVTTSRQLKFLRIDLRWGAQPGKSASARTSTQFTAALAEKHLATTSWMDDSAEDLSMPEVSHLLTLPSLLDNTGKDMVPPMVISVRARISDNGSYPVTTQSIIDRWEAVEQQRHHVHSALEQLGNRRNSISSETSPTTYLRQLEPIVIDRCVVGLQSTQFGKIVVITFSDGSVQHRDRFTFDEIYTEREVGAIFNLRQVGWTFPDESRCQQVAYSPTYCSRVQLGDDGKMEWVRLYYPEGDIGNSMKEEQYAATIAGLTVTAATAIKYQSSFDDMLAIVRAFASKPRFAQDWVSELVRILMIQIDYVVEPSHDALLKNAHLPSCMAILMSLGFGGDTHPRTFQSSFAQLLTAIRSAAFNMTVAINAPFTVNGRKSLLDDHETVDVLAAIVKWCLGLLSWLTDSLFELMNDDEFLQRLAPDRANELAPYLEKRNDIALHLVLCSSSRCFLSALCRRVAHIEGLGPRAVEFYRKQSAMSDAKPPNPRLRQAYQNLQQASNSGIVKVNDFERLVNILGAGVNQAYDTFLPKMIRSQPKPPQGKEEDEAVKAARSKLEAQMLVATAPPVGFIPVLRKFFSQDLPAFRRTTDPARLFFENFSVINVQDDQGEVDGVRTSHLDAFCKAKLKMGPDQQWRRCTRCTAVMEECGRAGPALTFLITQLRRCPCGGAWAVLPPGKLEL</sequence>
<keyword evidence="4 9" id="KW-0805">Transcription regulation</keyword>
<comment type="subcellular location">
    <subcellularLocation>
        <location evidence="1 9">Nucleus</location>
    </subcellularLocation>
</comment>
<dbReference type="PANTHER" id="PTHR13224">
    <property type="entry name" value="THYROID HORMONE RECEPTOR-ASSOCIATED PROTEIN-RELATED"/>
    <property type="match status" value="1"/>
</dbReference>
<dbReference type="Proteomes" id="UP000029964">
    <property type="component" value="Unassembled WGS sequence"/>
</dbReference>
<keyword evidence="7 9" id="KW-0539">Nucleus</keyword>
<comment type="function">
    <text evidence="9">Component of the Mediator complex, a coactivator involved in the regulated transcription of nearly all RNA polymerase II-dependent genes. Mediator functions as a bridge to convey information from gene-specific regulatory proteins to the basal RNA polymerase II transcription machinery. Mediator is recruited to promoters by direct interactions with regulatory proteins and serves as a scaffold for the assembly of a functional preinitiation complex with RNA polymerase II and the general transcription factors.</text>
</comment>
<keyword evidence="5 9" id="KW-0010">Activator</keyword>
<dbReference type="HOGENOM" id="CLU_007624_1_0_1"/>
<comment type="caution">
    <text evidence="12">The sequence shown here is derived from an EMBL/GenBank/DDBJ whole genome shotgun (WGS) entry which is preliminary data.</text>
</comment>
<dbReference type="EMBL" id="JPKY01000011">
    <property type="protein sequence ID" value="KFH47210.1"/>
    <property type="molecule type" value="Genomic_DNA"/>
</dbReference>
<evidence type="ECO:0000256" key="8">
    <source>
        <dbReference type="ARBA" id="ARBA00032015"/>
    </source>
</evidence>
<keyword evidence="13" id="KW-1185">Reference proteome</keyword>
<reference evidence="13" key="1">
    <citation type="journal article" date="2014" name="Genome Announc.">
        <title>Genome sequence and annotation of Acremonium chrysogenum, producer of the beta-lactam antibiotic cephalosporin C.</title>
        <authorList>
            <person name="Terfehr D."/>
            <person name="Dahlmann T.A."/>
            <person name="Specht T."/>
            <person name="Zadra I."/>
            <person name="Kuernsteiner H."/>
            <person name="Kueck U."/>
        </authorList>
    </citation>
    <scope>NUCLEOTIDE SEQUENCE [LARGE SCALE GENOMIC DNA]</scope>
    <source>
        <strain evidence="13">ATCC 11550 / CBS 779.69 / DSM 880 / IAM 14645 / JCM 23072 / IMI 49137</strain>
    </source>
</reference>
<evidence type="ECO:0000259" key="11">
    <source>
        <dbReference type="Pfam" id="PF20719"/>
    </source>
</evidence>
<evidence type="ECO:0000256" key="9">
    <source>
        <dbReference type="RuleBase" id="RU364149"/>
    </source>
</evidence>
<proteinExistence type="inferred from homology"/>
<evidence type="ECO:0000259" key="10">
    <source>
        <dbReference type="Pfam" id="PF11635"/>
    </source>
</evidence>
<dbReference type="STRING" id="857340.A0A086TCX8"/>
<name>A0A086TCX8_HAPC1</name>
<evidence type="ECO:0000256" key="1">
    <source>
        <dbReference type="ARBA" id="ARBA00004123"/>
    </source>
</evidence>
<dbReference type="GO" id="GO:0045893">
    <property type="term" value="P:positive regulation of DNA-templated transcription"/>
    <property type="evidence" value="ECO:0007669"/>
    <property type="project" value="TreeGrafter"/>
</dbReference>
<evidence type="ECO:0000313" key="12">
    <source>
        <dbReference type="EMBL" id="KFH47210.1"/>
    </source>
</evidence>
<dbReference type="Pfam" id="PF11635">
    <property type="entry name" value="Med16_N"/>
    <property type="match status" value="1"/>
</dbReference>
<evidence type="ECO:0000256" key="5">
    <source>
        <dbReference type="ARBA" id="ARBA00023159"/>
    </source>
</evidence>
<feature type="domain" description="Mediator complex subunit Med16 N-terminal" evidence="10">
    <location>
        <begin position="152"/>
        <end position="479"/>
    </location>
</feature>
<accession>A0A086TCX8</accession>
<dbReference type="Pfam" id="PF20719">
    <property type="entry name" value="Med16_C"/>
    <property type="match status" value="1"/>
</dbReference>
<dbReference type="InterPro" id="IPR048339">
    <property type="entry name" value="Mediator_Med16_C"/>
</dbReference>
<dbReference type="PANTHER" id="PTHR13224:SF6">
    <property type="entry name" value="MEDIATOR OF RNA POLYMERASE II TRANSCRIPTION SUBUNIT 16"/>
    <property type="match status" value="1"/>
</dbReference>
<dbReference type="InterPro" id="IPR021665">
    <property type="entry name" value="Mediator_Med16_N"/>
</dbReference>
<comment type="subunit">
    <text evidence="9">Component of the Mediator complex.</text>
</comment>
<dbReference type="AlphaFoldDB" id="A0A086TCX8"/>
<organism evidence="12 13">
    <name type="scientific">Hapsidospora chrysogenum (strain ATCC 11550 / CBS 779.69 / DSM 880 / IAM 14645 / JCM 23072 / IMI 49137)</name>
    <name type="common">Acremonium chrysogenum</name>
    <dbReference type="NCBI Taxonomy" id="857340"/>
    <lineage>
        <taxon>Eukaryota</taxon>
        <taxon>Fungi</taxon>
        <taxon>Dikarya</taxon>
        <taxon>Ascomycota</taxon>
        <taxon>Pezizomycotina</taxon>
        <taxon>Sordariomycetes</taxon>
        <taxon>Hypocreomycetidae</taxon>
        <taxon>Hypocreales</taxon>
        <taxon>Bionectriaceae</taxon>
        <taxon>Hapsidospora</taxon>
    </lineage>
</organism>
<dbReference type="InterPro" id="IPR048338">
    <property type="entry name" value="Mediator_Med16"/>
</dbReference>
<keyword evidence="6 9" id="KW-0804">Transcription</keyword>
<evidence type="ECO:0000256" key="3">
    <source>
        <dbReference type="ARBA" id="ARBA00019614"/>
    </source>
</evidence>
<gene>
    <name evidence="9" type="primary">MED16</name>
    <name evidence="12" type="ORF">ACRE_018840</name>
</gene>
<evidence type="ECO:0000256" key="7">
    <source>
        <dbReference type="ARBA" id="ARBA00023242"/>
    </source>
</evidence>
<evidence type="ECO:0000256" key="2">
    <source>
        <dbReference type="ARBA" id="ARBA00006543"/>
    </source>
</evidence>
<evidence type="ECO:0000256" key="6">
    <source>
        <dbReference type="ARBA" id="ARBA00023163"/>
    </source>
</evidence>
<evidence type="ECO:0000313" key="13">
    <source>
        <dbReference type="Proteomes" id="UP000029964"/>
    </source>
</evidence>
<evidence type="ECO:0000256" key="4">
    <source>
        <dbReference type="ARBA" id="ARBA00023015"/>
    </source>
</evidence>
<protein>
    <recommendedName>
        <fullName evidence="3 9">Mediator of RNA polymerase II transcription subunit 16</fullName>
    </recommendedName>
    <alternativeName>
        <fullName evidence="8 9">Mediator complex subunit 16</fullName>
    </alternativeName>
</protein>
<dbReference type="OrthoDB" id="4139168at2759"/>
<comment type="similarity">
    <text evidence="2 9">Belongs to the Mediator complex subunit 16 family.</text>
</comment>
<feature type="domain" description="Mediator complex subunit 16 C-terminal" evidence="11">
    <location>
        <begin position="857"/>
        <end position="944"/>
    </location>
</feature>
<dbReference type="GO" id="GO:0016592">
    <property type="term" value="C:mediator complex"/>
    <property type="evidence" value="ECO:0007669"/>
    <property type="project" value="InterPro"/>
</dbReference>